<accession>I4B7S3</accession>
<dbReference type="SUPFAM" id="SSF69318">
    <property type="entry name" value="Integrin alpha N-terminal domain"/>
    <property type="match status" value="1"/>
</dbReference>
<keyword evidence="2" id="KW-1185">Reference proteome</keyword>
<dbReference type="OrthoDB" id="1391917at2"/>
<reference evidence="1 2" key="1">
    <citation type="submission" date="2012-06" db="EMBL/GenBank/DDBJ databases">
        <title>The complete chromosome of genome of Turneriella parva DSM 21527.</title>
        <authorList>
            <consortium name="US DOE Joint Genome Institute (JGI-PGF)"/>
            <person name="Lucas S."/>
            <person name="Han J."/>
            <person name="Lapidus A."/>
            <person name="Bruce D."/>
            <person name="Goodwin L."/>
            <person name="Pitluck S."/>
            <person name="Peters L."/>
            <person name="Kyrpides N."/>
            <person name="Mavromatis K."/>
            <person name="Ivanova N."/>
            <person name="Mikhailova N."/>
            <person name="Chertkov O."/>
            <person name="Detter J.C."/>
            <person name="Tapia R."/>
            <person name="Han C."/>
            <person name="Land M."/>
            <person name="Hauser L."/>
            <person name="Markowitz V."/>
            <person name="Cheng J.-F."/>
            <person name="Hugenholtz P."/>
            <person name="Woyke T."/>
            <person name="Wu D."/>
            <person name="Gronow S."/>
            <person name="Wellnitz S."/>
            <person name="Brambilla E."/>
            <person name="Klenk H.-P."/>
            <person name="Eisen J.A."/>
        </authorList>
    </citation>
    <scope>NUCLEOTIDE SEQUENCE [LARGE SCALE GENOMIC DNA]</scope>
    <source>
        <strain evidence="2">ATCC BAA-1111 / DSM 21527 / NCTC 11395 / H</strain>
    </source>
</reference>
<dbReference type="InterPro" id="IPR028994">
    <property type="entry name" value="Integrin_alpha_N"/>
</dbReference>
<dbReference type="EMBL" id="CP002959">
    <property type="protein sequence ID" value="AFM13330.1"/>
    <property type="molecule type" value="Genomic_DNA"/>
</dbReference>
<dbReference type="HOGENOM" id="CLU_557718_0_0_12"/>
<evidence type="ECO:0000313" key="2">
    <source>
        <dbReference type="Proteomes" id="UP000006048"/>
    </source>
</evidence>
<evidence type="ECO:0000313" key="1">
    <source>
        <dbReference type="EMBL" id="AFM13330.1"/>
    </source>
</evidence>
<protein>
    <recommendedName>
        <fullName evidence="3">VCBS repeat-containing protein</fullName>
    </recommendedName>
</protein>
<evidence type="ECO:0008006" key="3">
    <source>
        <dbReference type="Google" id="ProtNLM"/>
    </source>
</evidence>
<dbReference type="KEGG" id="tpx:Turpa_2691"/>
<sequence length="489" mass="53481">MCARARFSEFRQEKLNVDRAALRTGRAAAETHCGQCHLVPLPESMSQPNAAYMLAYMGLFLGIDASRQLDDAEKAHFRQRYELLKSQKQIASSAQVTPQTWQALRGYYLGLARYPFVSGEKALPLEQAPVEFADQGVTLVKVLQGGGIAVGGGISGTLFVLGNDLTIKARILLDSPPVHLEERTGKWYVLTLGSLLGALGAESRSSLYRIDPATFSATRLVTGLPRAAHFLIGMTNADAVPDFIVAGFGSVTGGGLVLVESAGNSYQHKVLSRHDSFVRLAKISERDQRIEFFALTAGAREELLYIQLETGQARERVLEAYPPHLGSVGLELSDVDGDGRDELLVLSGDNADSGPYNEAKPDQGLRIYTHDNGQQLRQVHFESLPGALTMSVDKYEDKQRIVVARYYSDPLAKQDLTVLTLRAPLKFERSHFTLQSRPTVLALLKSDSTPGYLLGSGNFPILALQDEKPVSRSFNGPVLSVVRPKLGNR</sequence>
<dbReference type="STRING" id="869212.Turpa_2691"/>
<gene>
    <name evidence="1" type="ordered locus">Turpa_2691</name>
</gene>
<organism evidence="1 2">
    <name type="scientific">Turneriella parva (strain ATCC BAA-1111 / DSM 21527 / NCTC 11395 / H)</name>
    <name type="common">Leptospira parva</name>
    <dbReference type="NCBI Taxonomy" id="869212"/>
    <lineage>
        <taxon>Bacteria</taxon>
        <taxon>Pseudomonadati</taxon>
        <taxon>Spirochaetota</taxon>
        <taxon>Spirochaetia</taxon>
        <taxon>Leptospirales</taxon>
        <taxon>Leptospiraceae</taxon>
        <taxon>Turneriella</taxon>
    </lineage>
</organism>
<dbReference type="RefSeq" id="WP_014803832.1">
    <property type="nucleotide sequence ID" value="NC_018020.1"/>
</dbReference>
<proteinExistence type="predicted"/>
<name>I4B7S3_TURPD</name>
<dbReference type="Proteomes" id="UP000006048">
    <property type="component" value="Chromosome"/>
</dbReference>
<dbReference type="AlphaFoldDB" id="I4B7S3"/>